<dbReference type="AlphaFoldDB" id="Q2W6I3"/>
<name>Q2W6I3_PARM1</name>
<organism evidence="1 2">
    <name type="scientific">Paramagnetospirillum magneticum (strain ATCC 700264 / AMB-1)</name>
    <name type="common">Magnetospirillum magneticum</name>
    <dbReference type="NCBI Taxonomy" id="342108"/>
    <lineage>
        <taxon>Bacteria</taxon>
        <taxon>Pseudomonadati</taxon>
        <taxon>Pseudomonadota</taxon>
        <taxon>Alphaproteobacteria</taxon>
        <taxon>Rhodospirillales</taxon>
        <taxon>Magnetospirillaceae</taxon>
        <taxon>Paramagnetospirillum</taxon>
    </lineage>
</organism>
<proteinExistence type="predicted"/>
<dbReference type="EMBL" id="AP007255">
    <property type="protein sequence ID" value="BAE50542.1"/>
    <property type="molecule type" value="Genomic_DNA"/>
</dbReference>
<dbReference type="HOGENOM" id="CLU_1188813_0_0_5"/>
<protein>
    <submittedName>
        <fullName evidence="1">Uncharacterized protein</fullName>
    </submittedName>
</protein>
<accession>Q2W6I3</accession>
<evidence type="ECO:0000313" key="1">
    <source>
        <dbReference type="EMBL" id="BAE50542.1"/>
    </source>
</evidence>
<evidence type="ECO:0000313" key="2">
    <source>
        <dbReference type="Proteomes" id="UP000007058"/>
    </source>
</evidence>
<gene>
    <name evidence="1" type="ordered locus">amb1738</name>
</gene>
<keyword evidence="2" id="KW-1185">Reference proteome</keyword>
<sequence length="233" mass="24720">MANERYVAARKTVLSAAIITDGERGDTAVVKFCEGNPVQFSASISERSGEIIRHVSIASLYRIGKRYGGVKFNFPKGGQDLGKTILAGLIGEDQARALVNGLGTSGEQVVLPMILAEFHTFYSMGFVAWADGCGKPVSELALALGGCERSVYNYRGKLRRARRPLTIAPFAGDFARYWAMIFPNEAEYVDFPATAPAEADSSFAAPPGAPDLLNAKFNGPGAIGAHAEGVGNA</sequence>
<dbReference type="STRING" id="342108.amb1738"/>
<reference evidence="1 2" key="1">
    <citation type="journal article" date="2005" name="DNA Res.">
        <title>Complete genome sequence of the facultative anaerobic magnetotactic bacterium Magnetospirillum sp. strain AMB-1.</title>
        <authorList>
            <person name="Matsunaga T."/>
            <person name="Okamura Y."/>
            <person name="Fukuda Y."/>
            <person name="Wahyudi A.T."/>
            <person name="Murase Y."/>
            <person name="Takeyama H."/>
        </authorList>
    </citation>
    <scope>NUCLEOTIDE SEQUENCE [LARGE SCALE GENOMIC DNA]</scope>
    <source>
        <strain evidence="2">ATCC 700264 / AMB-1</strain>
    </source>
</reference>
<dbReference type="KEGG" id="mag:amb1738"/>
<dbReference type="Proteomes" id="UP000007058">
    <property type="component" value="Chromosome"/>
</dbReference>
<dbReference type="RefSeq" id="WP_011384143.1">
    <property type="nucleotide sequence ID" value="NC_007626.1"/>
</dbReference>